<evidence type="ECO:0000313" key="1">
    <source>
        <dbReference type="EMBL" id="CAE0065411.1"/>
    </source>
</evidence>
<gene>
    <name evidence="1" type="ORF">RMAR00112_LOCUS33483</name>
    <name evidence="2" type="ORF">RMAR00112_LOCUS33501</name>
</gene>
<organism evidence="2">
    <name type="scientific">Rhodosorus marinus</name>
    <dbReference type="NCBI Taxonomy" id="101924"/>
    <lineage>
        <taxon>Eukaryota</taxon>
        <taxon>Rhodophyta</taxon>
        <taxon>Stylonematophyceae</taxon>
        <taxon>Stylonematales</taxon>
        <taxon>Stylonemataceae</taxon>
        <taxon>Rhodosorus</taxon>
    </lineage>
</organism>
<dbReference type="AlphaFoldDB" id="A0A7S3A8X6"/>
<accession>A0A7S3A8X6</accession>
<sequence length="104" mass="12054">MPQSTSLRVDKLLITIIIIERLKVSVILKLHLHKPTLAVWFLVDKLGRIREGRVYLLNLSIHRANEIACSLDGLDNSHRIILREALANFWQTHIHDVTELLSRM</sequence>
<dbReference type="EMBL" id="HBHW01043255">
    <property type="protein sequence ID" value="CAE0065429.1"/>
    <property type="molecule type" value="Transcribed_RNA"/>
</dbReference>
<protein>
    <submittedName>
        <fullName evidence="2">Uncharacterized protein</fullName>
    </submittedName>
</protein>
<dbReference type="EMBL" id="HBHW01043233">
    <property type="protein sequence ID" value="CAE0065411.1"/>
    <property type="molecule type" value="Transcribed_RNA"/>
</dbReference>
<evidence type="ECO:0000313" key="2">
    <source>
        <dbReference type="EMBL" id="CAE0065429.1"/>
    </source>
</evidence>
<proteinExistence type="predicted"/>
<name>A0A7S3A8X6_9RHOD</name>
<reference evidence="2" key="1">
    <citation type="submission" date="2021-01" db="EMBL/GenBank/DDBJ databases">
        <authorList>
            <person name="Corre E."/>
            <person name="Pelletier E."/>
            <person name="Niang G."/>
            <person name="Scheremetjew M."/>
            <person name="Finn R."/>
            <person name="Kale V."/>
            <person name="Holt S."/>
            <person name="Cochrane G."/>
            <person name="Meng A."/>
            <person name="Brown T."/>
            <person name="Cohen L."/>
        </authorList>
    </citation>
    <scope>NUCLEOTIDE SEQUENCE</scope>
    <source>
        <strain evidence="2">CCMP 769</strain>
    </source>
</reference>